<organism evidence="1 2">
    <name type="scientific">Colletotrichum godetiae</name>
    <dbReference type="NCBI Taxonomy" id="1209918"/>
    <lineage>
        <taxon>Eukaryota</taxon>
        <taxon>Fungi</taxon>
        <taxon>Dikarya</taxon>
        <taxon>Ascomycota</taxon>
        <taxon>Pezizomycotina</taxon>
        <taxon>Sordariomycetes</taxon>
        <taxon>Hypocreomycetidae</taxon>
        <taxon>Glomerellales</taxon>
        <taxon>Glomerellaceae</taxon>
        <taxon>Colletotrichum</taxon>
        <taxon>Colletotrichum acutatum species complex</taxon>
    </lineage>
</organism>
<gene>
    <name evidence="1" type="ORF">BDP55DRAFT_647780</name>
</gene>
<dbReference type="RefSeq" id="XP_060434289.1">
    <property type="nucleotide sequence ID" value="XM_060573806.1"/>
</dbReference>
<reference evidence="1" key="1">
    <citation type="submission" date="2021-06" db="EMBL/GenBank/DDBJ databases">
        <title>Comparative genomics, transcriptomics and evolutionary studies reveal genomic signatures of adaptation to plant cell wall in hemibiotrophic fungi.</title>
        <authorList>
            <consortium name="DOE Joint Genome Institute"/>
            <person name="Baroncelli R."/>
            <person name="Diaz J.F."/>
            <person name="Benocci T."/>
            <person name="Peng M."/>
            <person name="Battaglia E."/>
            <person name="Haridas S."/>
            <person name="Andreopoulos W."/>
            <person name="Labutti K."/>
            <person name="Pangilinan J."/>
            <person name="Floch G.L."/>
            <person name="Makela M.R."/>
            <person name="Henrissat B."/>
            <person name="Grigoriev I.V."/>
            <person name="Crouch J.A."/>
            <person name="De Vries R.P."/>
            <person name="Sukno S.A."/>
            <person name="Thon M.R."/>
        </authorList>
    </citation>
    <scope>NUCLEOTIDE SEQUENCE</scope>
    <source>
        <strain evidence="1">CBS 193.32</strain>
    </source>
</reference>
<dbReference type="EMBL" id="JAHMHR010000005">
    <property type="protein sequence ID" value="KAK1690594.1"/>
    <property type="molecule type" value="Genomic_DNA"/>
</dbReference>
<comment type="caution">
    <text evidence="1">The sequence shown here is derived from an EMBL/GenBank/DDBJ whole genome shotgun (WGS) entry which is preliminary data.</text>
</comment>
<dbReference type="AlphaFoldDB" id="A0AAJ0EX39"/>
<sequence>MLNRSLRGAVLADGMGLSKTLTSINVALCDPNEPYEGLVLVVALCRATKPRGIREHFITHFVKKLEAMSVSSCAKVWILHIPSAGLIRQPTITG</sequence>
<evidence type="ECO:0000313" key="1">
    <source>
        <dbReference type="EMBL" id="KAK1690594.1"/>
    </source>
</evidence>
<evidence type="ECO:0000313" key="2">
    <source>
        <dbReference type="Proteomes" id="UP001224890"/>
    </source>
</evidence>
<keyword evidence="2" id="KW-1185">Reference proteome</keyword>
<name>A0AAJ0EX39_9PEZI</name>
<proteinExistence type="predicted"/>
<dbReference type="GeneID" id="85458332"/>
<protein>
    <submittedName>
        <fullName evidence="1">Uncharacterized protein</fullName>
    </submittedName>
</protein>
<accession>A0AAJ0EX39</accession>
<dbReference type="Proteomes" id="UP001224890">
    <property type="component" value="Unassembled WGS sequence"/>
</dbReference>